<name>D0A4U2_TRYB9</name>
<keyword evidence="1" id="KW-0472">Membrane</keyword>
<keyword evidence="1" id="KW-1133">Transmembrane helix</keyword>
<reference evidence="3" key="1">
    <citation type="journal article" date="2010" name="PLoS Negl. Trop. Dis.">
        <title>The genome sequence of Trypanosoma brucei gambiense, causative agent of chronic human african trypanosomiasis.</title>
        <authorList>
            <person name="Jackson A.P."/>
            <person name="Sanders M."/>
            <person name="Berry A."/>
            <person name="McQuillan J."/>
            <person name="Aslett M.A."/>
            <person name="Quail M.A."/>
            <person name="Chukualim B."/>
            <person name="Capewell P."/>
            <person name="MacLeod A."/>
            <person name="Melville S.E."/>
            <person name="Gibson W."/>
            <person name="Barry J.D."/>
            <person name="Berriman M."/>
            <person name="Hertz-Fowler C."/>
        </authorList>
    </citation>
    <scope>NUCLEOTIDE SEQUENCE [LARGE SCALE GENOMIC DNA]</scope>
    <source>
        <strain evidence="3">MHOM/CI/86/DAL972</strain>
    </source>
</reference>
<dbReference type="EMBL" id="FN554973">
    <property type="protein sequence ID" value="CBH16286.1"/>
    <property type="molecule type" value="Genomic_DNA"/>
</dbReference>
<dbReference type="Proteomes" id="UP000002316">
    <property type="component" value="Chromosome 10"/>
</dbReference>
<dbReference type="AlphaFoldDB" id="D0A4U2"/>
<dbReference type="GeneID" id="23864586"/>
<evidence type="ECO:0000313" key="3">
    <source>
        <dbReference type="Proteomes" id="UP000002316"/>
    </source>
</evidence>
<organism evidence="2 3">
    <name type="scientific">Trypanosoma brucei gambiense (strain MHOM/CI/86/DAL972)</name>
    <dbReference type="NCBI Taxonomy" id="679716"/>
    <lineage>
        <taxon>Eukaryota</taxon>
        <taxon>Discoba</taxon>
        <taxon>Euglenozoa</taxon>
        <taxon>Kinetoplastea</taxon>
        <taxon>Metakinetoplastina</taxon>
        <taxon>Trypanosomatida</taxon>
        <taxon>Trypanosomatidae</taxon>
        <taxon>Trypanosoma</taxon>
    </lineage>
</organism>
<evidence type="ECO:0000256" key="1">
    <source>
        <dbReference type="SAM" id="Phobius"/>
    </source>
</evidence>
<proteinExistence type="predicted"/>
<dbReference type="KEGG" id="tbg:TbgDal_X13830"/>
<sequence length="109" mass="13168">MHIYIYIYMHTKRRPSIPSSMRTPDGLKRKGTCEFNQRKERRAKPKAAEDVKKWKMRYGHRFKFFPTPLHYFEPYASLVHPLLYVCACVFAFFFTIPQCRLFHFSSPSR</sequence>
<protein>
    <submittedName>
        <fullName evidence="2">Uncharacterized protein</fullName>
    </submittedName>
</protein>
<feature type="transmembrane region" description="Helical" evidence="1">
    <location>
        <begin position="75"/>
        <end position="96"/>
    </location>
</feature>
<evidence type="ECO:0000313" key="2">
    <source>
        <dbReference type="EMBL" id="CBH16286.1"/>
    </source>
</evidence>
<dbReference type="RefSeq" id="XP_011778550.1">
    <property type="nucleotide sequence ID" value="XM_011780248.1"/>
</dbReference>
<accession>D0A4U2</accession>
<gene>
    <name evidence="2" type="ORF">TbgDal_X13830</name>
</gene>
<keyword evidence="1" id="KW-0812">Transmembrane</keyword>